<evidence type="ECO:0008006" key="3">
    <source>
        <dbReference type="Google" id="ProtNLM"/>
    </source>
</evidence>
<dbReference type="InterPro" id="IPR028958">
    <property type="entry name" value="Imm42"/>
</dbReference>
<dbReference type="AlphaFoldDB" id="A0A329WQ55"/>
<proteinExistence type="predicted"/>
<comment type="caution">
    <text evidence="1">The sequence shown here is derived from an EMBL/GenBank/DDBJ whole genome shotgun (WGS) entry which is preliminary data.</text>
</comment>
<dbReference type="GeneID" id="88808498"/>
<gene>
    <name evidence="1" type="ORF">CKY02_22320</name>
</gene>
<sequence>MIYGNPTLFSISYDVIEYSDDNYWKFGILNFIIDDEIYPAKGSNYTLHMAFNYLKDSGIEISNTRPFDINLNINDIELISVLAHSHGMLLDTDSDDMELPEINPIGVFLSPLEIADVGFYLFYLLINNNTEALIYSADYGVSAKKIELPKGTVNKVISELPEKNFI</sequence>
<protein>
    <recommendedName>
        <fullName evidence="3">Immunity protein 42</fullName>
    </recommendedName>
</protein>
<evidence type="ECO:0000313" key="2">
    <source>
        <dbReference type="Proteomes" id="UP000250919"/>
    </source>
</evidence>
<dbReference type="RefSeq" id="WP_112896960.1">
    <property type="nucleotide sequence ID" value="NZ_CAWNYH010000096.1"/>
</dbReference>
<organism evidence="1 2">
    <name type="scientific">Photorhabdus bodei</name>
    <dbReference type="NCBI Taxonomy" id="2029681"/>
    <lineage>
        <taxon>Bacteria</taxon>
        <taxon>Pseudomonadati</taxon>
        <taxon>Pseudomonadota</taxon>
        <taxon>Gammaproteobacteria</taxon>
        <taxon>Enterobacterales</taxon>
        <taxon>Morganellaceae</taxon>
        <taxon>Photorhabdus</taxon>
    </lineage>
</organism>
<dbReference type="Pfam" id="PF15593">
    <property type="entry name" value="Imm42"/>
    <property type="match status" value="1"/>
</dbReference>
<accession>A0A329WQ55</accession>
<name>A0A329WQ55_9GAMM</name>
<evidence type="ECO:0000313" key="1">
    <source>
        <dbReference type="EMBL" id="RAX06691.1"/>
    </source>
</evidence>
<reference evidence="1 2" key="1">
    <citation type="journal article" date="2018" name="Int. J. Syst. Evol. Microbiol.">
        <title>Whole-genome-based revisit of Photorhabdus phylogeny: proposal for the elevation of most Photorhabdus subspecies to the species level and description of one novel species Photorhabdus bodei sp. nov., and one novel subspecies Photorhabdus laumondii subsp. clarkei subsp. nov.</title>
        <authorList>
            <person name="Machado R.A.R."/>
            <person name="Wuthrich D."/>
            <person name="Kuhnert P."/>
            <person name="Arce C.C.M."/>
            <person name="Thonen L."/>
            <person name="Ruiz C."/>
            <person name="Zhang X."/>
            <person name="Robert C.A.M."/>
            <person name="Karimi J."/>
            <person name="Kamali S."/>
            <person name="Ma J."/>
            <person name="Bruggmann R."/>
            <person name="Erb M."/>
        </authorList>
    </citation>
    <scope>NUCLEOTIDE SEQUENCE [LARGE SCALE GENOMIC DNA]</scope>
    <source>
        <strain evidence="1 2">LJ24-63</strain>
    </source>
</reference>
<dbReference type="Proteomes" id="UP000250919">
    <property type="component" value="Unassembled WGS sequence"/>
</dbReference>
<dbReference type="EMBL" id="NSCM01000096">
    <property type="protein sequence ID" value="RAX06691.1"/>
    <property type="molecule type" value="Genomic_DNA"/>
</dbReference>